<reference evidence="1 2" key="1">
    <citation type="submission" date="2018-08" db="EMBL/GenBank/DDBJ databases">
        <title>A genome reference for cultivated species of the human gut microbiota.</title>
        <authorList>
            <person name="Zou Y."/>
            <person name="Xue W."/>
            <person name="Luo G."/>
        </authorList>
    </citation>
    <scope>NUCLEOTIDE SEQUENCE [LARGE SCALE GENOMIC DNA]</scope>
    <source>
        <strain evidence="1 2">AF26-20BH</strain>
    </source>
</reference>
<dbReference type="Proteomes" id="UP000283310">
    <property type="component" value="Unassembled WGS sequence"/>
</dbReference>
<evidence type="ECO:0000313" key="1">
    <source>
        <dbReference type="EMBL" id="RGR11091.1"/>
    </source>
</evidence>
<comment type="caution">
    <text evidence="1">The sequence shown here is derived from an EMBL/GenBank/DDBJ whole genome shotgun (WGS) entry which is preliminary data.</text>
</comment>
<gene>
    <name evidence="1" type="ORF">DWY65_12635</name>
</gene>
<dbReference type="AlphaFoldDB" id="A0A412DGZ3"/>
<proteinExistence type="predicted"/>
<dbReference type="RefSeq" id="WP_117904368.1">
    <property type="nucleotide sequence ID" value="NZ_JADNPL010000022.1"/>
</dbReference>
<name>A0A412DGZ3_BACSE</name>
<accession>A0A412DGZ3</accession>
<protein>
    <submittedName>
        <fullName evidence="1">Uncharacterized protein</fullName>
    </submittedName>
</protein>
<organism evidence="1 2">
    <name type="scientific">Bacteroides stercoris</name>
    <dbReference type="NCBI Taxonomy" id="46506"/>
    <lineage>
        <taxon>Bacteria</taxon>
        <taxon>Pseudomonadati</taxon>
        <taxon>Bacteroidota</taxon>
        <taxon>Bacteroidia</taxon>
        <taxon>Bacteroidales</taxon>
        <taxon>Bacteroidaceae</taxon>
        <taxon>Bacteroides</taxon>
    </lineage>
</organism>
<dbReference type="EMBL" id="QRTW01000024">
    <property type="protein sequence ID" value="RGR11091.1"/>
    <property type="molecule type" value="Genomic_DNA"/>
</dbReference>
<evidence type="ECO:0000313" key="2">
    <source>
        <dbReference type="Proteomes" id="UP000283310"/>
    </source>
</evidence>
<sequence>MKNVVLILLLFIQGGVNANIRVPRMVNIINFVRQTEPRYAEVTDEVLFNTTMAEIELLKKYELKGTFLLQYDALIDTLYQNLFKDPSNASFEIGAWWEITQPHVEACGMKWRGEYSWDWRANVGFSTGYTPCERKKLVDEYMGRFKEIFGRYPSSVGSWFIDAHTLLYMYEKYHVVALCICKEQIGTDGYTLWGGYWNQAYYPSRLNAFMPAQTERLQIDVPIFRMLGSDPIYQYDCGRGTFNQPVVSMEPVYKDSGGSKEWVSWFLKILTDNPCLAFSYVQVGQENSFSWNKIKEGLSMQIGLIDSLRKEGKLQVQTLSESAFWFKRHFKHTPATAVVALDDYRGSGMKTVWYDSRFYRVNMLWKNGMGYFRDIHLFDENLSSPYLYKPNTSSKCVYNTLPFVDGHLWSTSDFNSGMYFVQFQCSGKTDVLKGDDVKVEEVSDNLSVKWDLDGYDAKVSILFTESTMEIRLVSEKQFDWALEQRVALKKELPFKMISKDQIWAVSDGHIFEVECKIGKFISLKDSDDGRYGVFRVLPENNCIILDFK</sequence>
<dbReference type="Gene3D" id="3.20.20.510">
    <property type="entry name" value="Uncharacterised protein PF12979, DUF3863"/>
    <property type="match status" value="1"/>
</dbReference>